<evidence type="ECO:0000256" key="5">
    <source>
        <dbReference type="ARBA" id="ARBA00022729"/>
    </source>
</evidence>
<keyword evidence="6" id="KW-0472">Membrane</keyword>
<accession>A0A0A7PKS0</accession>
<evidence type="ECO:0000256" key="6">
    <source>
        <dbReference type="ARBA" id="ARBA00023136"/>
    </source>
</evidence>
<evidence type="ECO:0000313" key="10">
    <source>
        <dbReference type="Proteomes" id="UP000030907"/>
    </source>
</evidence>
<dbReference type="Gene3D" id="2.40.170.20">
    <property type="entry name" value="TonB-dependent receptor, beta-barrel domain"/>
    <property type="match status" value="1"/>
</dbReference>
<dbReference type="AlphaFoldDB" id="A0A0A7PKS0"/>
<feature type="region of interest" description="Disordered" evidence="8">
    <location>
        <begin position="50"/>
        <end position="69"/>
    </location>
</feature>
<dbReference type="InterPro" id="IPR036942">
    <property type="entry name" value="Beta-barrel_TonB_sf"/>
</dbReference>
<keyword evidence="7" id="KW-0998">Cell outer membrane</keyword>
<reference evidence="9 10" key="1">
    <citation type="journal article" date="2015" name="Int. J. Syst. Evol. Microbiol.">
        <title>Description of Sphingopyxis fribergensis sp. nov. - a soil bacterium with the ability to degrade styrene and phenylacetic acid.</title>
        <authorList>
            <person name="Oelschlagel M."/>
            <person name="Ruckert C."/>
            <person name="Kalinowski J."/>
            <person name="Schmidt G."/>
            <person name="Schlomann M."/>
            <person name="Tischler D."/>
        </authorList>
    </citation>
    <scope>NUCLEOTIDE SEQUENCE [LARGE SCALE GENOMIC DNA]</scope>
    <source>
        <strain evidence="9 10">Kp5.2</strain>
    </source>
</reference>
<evidence type="ECO:0000256" key="4">
    <source>
        <dbReference type="ARBA" id="ARBA00022692"/>
    </source>
</evidence>
<evidence type="ECO:0000256" key="3">
    <source>
        <dbReference type="ARBA" id="ARBA00022452"/>
    </source>
</evidence>
<dbReference type="PANTHER" id="PTHR30069">
    <property type="entry name" value="TONB-DEPENDENT OUTER MEMBRANE RECEPTOR"/>
    <property type="match status" value="1"/>
</dbReference>
<evidence type="ECO:0000313" key="9">
    <source>
        <dbReference type="EMBL" id="AJA08542.1"/>
    </source>
</evidence>
<name>A0A0A7PKS0_9SPHN</name>
<keyword evidence="3" id="KW-1134">Transmembrane beta strand</keyword>
<dbReference type="GO" id="GO:0015344">
    <property type="term" value="F:siderophore uptake transmembrane transporter activity"/>
    <property type="evidence" value="ECO:0007669"/>
    <property type="project" value="TreeGrafter"/>
</dbReference>
<dbReference type="STRING" id="1515612.SKP52_08115"/>
<dbReference type="OrthoDB" id="7224136at2"/>
<sequence>MRGTDIGRTDITADPPARRNSPLPFGHRSPEFAVLLGCLCLWPFAPTTAQGQTAGNPPPPPHSDGETIAVGDDREIVVTARYGEALVEPETELDEQQIDAYGAYSIGELIRRITPLTGRPDERPIILINGERVDSIQDLARFPPAALQRLAILPPEAAGRYGYSGNQRVVNLVLKKHFVSWETQAGVKLPSAGGRVGGNGSAGRFVIDGKARWSAQVQLSGESALLKSSRAPSLLQAGASVDPDDYLSLLPATNQLSVSMGHTRPIGRFTGSFSVNAGTSDSRQWLGLAPADPGSADTPILLGRQSSQNLGLSATFSGRLAGGRAIFSANYARGWANGRIDQADNVPPDGFRTSRNRSVSESLSTRLTFNRSIINLPAGPLTATLTAGMSRSRTTSRFDGSVIDGDRIGRAEQERFDGRLSFAMPIARRSENPYSLLGDLSLDLAGGVTFDARAASRPRFELGASWSPVPALRINGSLSFAKLAPSIEQLTAPYLEEVRRVYDFARQEIAEPIWVTGGNPDLESGQRRTWSLGATLRPFDPRLLSLSVEYQKQQSMGGAGGFPGLTLAVEAAIPDRFVRDASGRLIRVDARPIRLVRDATERLNNSLTLSPLLRAKNKDGTASAIAAASMWNISFTLNHGWSLRSELVTAIGLPPIDRLRGGAAQSRHSVGFQLVAGRPGMGATLDGNWQSAFRLYSSAVDGGAHDYRYKAAMTLNLRLFAEPERLLRVAEKPVWLSNLNISLDIQNLFDSYRRVTLADGTAAPGYKRYEADPLGRTIQLSLRKRF</sequence>
<dbReference type="InterPro" id="IPR039426">
    <property type="entry name" value="TonB-dep_rcpt-like"/>
</dbReference>
<organism evidence="9 10">
    <name type="scientific">Sphingopyxis fribergensis</name>
    <dbReference type="NCBI Taxonomy" id="1515612"/>
    <lineage>
        <taxon>Bacteria</taxon>
        <taxon>Pseudomonadati</taxon>
        <taxon>Pseudomonadota</taxon>
        <taxon>Alphaproteobacteria</taxon>
        <taxon>Sphingomonadales</taxon>
        <taxon>Sphingomonadaceae</taxon>
        <taxon>Sphingopyxis</taxon>
    </lineage>
</organism>
<dbReference type="HOGENOM" id="CLU_009563_0_0_5"/>
<gene>
    <name evidence="9" type="ORF">SKP52_08115</name>
</gene>
<evidence type="ECO:0000256" key="2">
    <source>
        <dbReference type="ARBA" id="ARBA00022448"/>
    </source>
</evidence>
<dbReference type="EMBL" id="CP009122">
    <property type="protein sequence ID" value="AJA08542.1"/>
    <property type="molecule type" value="Genomic_DNA"/>
</dbReference>
<dbReference type="KEGG" id="sphk:SKP52_08115"/>
<evidence type="ECO:0000256" key="7">
    <source>
        <dbReference type="ARBA" id="ARBA00023237"/>
    </source>
</evidence>
<dbReference type="PANTHER" id="PTHR30069:SF29">
    <property type="entry name" value="HEMOGLOBIN AND HEMOGLOBIN-HAPTOGLOBIN-BINDING PROTEIN 1-RELATED"/>
    <property type="match status" value="1"/>
</dbReference>
<protein>
    <recommendedName>
        <fullName evidence="11">TonB-dependent receptor</fullName>
    </recommendedName>
</protein>
<proteinExistence type="predicted"/>
<evidence type="ECO:0008006" key="11">
    <source>
        <dbReference type="Google" id="ProtNLM"/>
    </source>
</evidence>
<evidence type="ECO:0000256" key="8">
    <source>
        <dbReference type="SAM" id="MobiDB-lite"/>
    </source>
</evidence>
<dbReference type="GO" id="GO:0044718">
    <property type="term" value="P:siderophore transmembrane transport"/>
    <property type="evidence" value="ECO:0007669"/>
    <property type="project" value="TreeGrafter"/>
</dbReference>
<dbReference type="RefSeq" id="WP_148309060.1">
    <property type="nucleotide sequence ID" value="NZ_CP009122.1"/>
</dbReference>
<feature type="region of interest" description="Disordered" evidence="8">
    <location>
        <begin position="1"/>
        <end position="24"/>
    </location>
</feature>
<comment type="subcellular location">
    <subcellularLocation>
        <location evidence="1">Cell outer membrane</location>
        <topology evidence="1">Multi-pass membrane protein</topology>
    </subcellularLocation>
</comment>
<dbReference type="SUPFAM" id="SSF56935">
    <property type="entry name" value="Porins"/>
    <property type="match status" value="1"/>
</dbReference>
<keyword evidence="5" id="KW-0732">Signal</keyword>
<dbReference type="GO" id="GO:0009279">
    <property type="term" value="C:cell outer membrane"/>
    <property type="evidence" value="ECO:0007669"/>
    <property type="project" value="UniProtKB-SubCell"/>
</dbReference>
<keyword evidence="2" id="KW-0813">Transport</keyword>
<keyword evidence="4" id="KW-0812">Transmembrane</keyword>
<keyword evidence="10" id="KW-1185">Reference proteome</keyword>
<evidence type="ECO:0000256" key="1">
    <source>
        <dbReference type="ARBA" id="ARBA00004571"/>
    </source>
</evidence>
<dbReference type="Proteomes" id="UP000030907">
    <property type="component" value="Chromosome"/>
</dbReference>